<dbReference type="EMBL" id="WKJD01000002">
    <property type="protein sequence ID" value="MRX42125.1"/>
    <property type="molecule type" value="Genomic_DNA"/>
</dbReference>
<dbReference type="Proteomes" id="UP000476511">
    <property type="component" value="Unassembled WGS sequence"/>
</dbReference>
<comment type="caution">
    <text evidence="1">The sequence shown here is derived from an EMBL/GenBank/DDBJ whole genome shotgun (WGS) entry which is preliminary data.</text>
</comment>
<reference evidence="1 2" key="1">
    <citation type="submission" date="2019-11" db="EMBL/GenBank/DDBJ databases">
        <title>Agromyces kandeliae sp. nov., isolated from mangrove soil.</title>
        <authorList>
            <person name="Wang R."/>
        </authorList>
    </citation>
    <scope>NUCLEOTIDE SEQUENCE [LARGE SCALE GENOMIC DNA]</scope>
    <source>
        <strain evidence="1 2">Q22</strain>
    </source>
</reference>
<proteinExistence type="predicted"/>
<accession>A0A6L5QWR5</accession>
<dbReference type="AlphaFoldDB" id="A0A6L5QWR5"/>
<protein>
    <submittedName>
        <fullName evidence="1">Uncharacterized protein</fullName>
    </submittedName>
</protein>
<name>A0A6L5QWR5_9MICO</name>
<keyword evidence="2" id="KW-1185">Reference proteome</keyword>
<organism evidence="1 2">
    <name type="scientific">Agromyces kandeliae</name>
    <dbReference type="NCBI Taxonomy" id="2666141"/>
    <lineage>
        <taxon>Bacteria</taxon>
        <taxon>Bacillati</taxon>
        <taxon>Actinomycetota</taxon>
        <taxon>Actinomycetes</taxon>
        <taxon>Micrococcales</taxon>
        <taxon>Microbacteriaceae</taxon>
        <taxon>Agromyces</taxon>
    </lineage>
</organism>
<evidence type="ECO:0000313" key="1">
    <source>
        <dbReference type="EMBL" id="MRX42125.1"/>
    </source>
</evidence>
<dbReference type="RefSeq" id="WP_154344541.1">
    <property type="nucleotide sequence ID" value="NZ_WKJD01000002.1"/>
</dbReference>
<evidence type="ECO:0000313" key="2">
    <source>
        <dbReference type="Proteomes" id="UP000476511"/>
    </source>
</evidence>
<gene>
    <name evidence="1" type="ORF">GJR97_00120</name>
</gene>
<sequence>MSDRSTASLLAGRSSEALDDREVRRVATTFLGLDGTVVFEYDESGYTRFVVEQDEDGADYGKVYFGRDIYPGRSVIDPNSALSMPAAVAHEISHVHRWRDRTELPLGSHRHVDEALTSMDAALRFANQLSPHDIQQLIRDATQRLQMHVRDLDDESSAEGE</sequence>